<dbReference type="InterPro" id="IPR051552">
    <property type="entry name" value="HptR"/>
</dbReference>
<dbReference type="EMBL" id="DWVZ01000019">
    <property type="protein sequence ID" value="HJC62324.1"/>
    <property type="molecule type" value="Genomic_DNA"/>
</dbReference>
<evidence type="ECO:0000256" key="10">
    <source>
        <dbReference type="PROSITE-ProRule" id="PRU00169"/>
    </source>
</evidence>
<gene>
    <name evidence="13" type="ORF">H9753_01715</name>
</gene>
<keyword evidence="5" id="KW-0902">Two-component regulatory system</keyword>
<evidence type="ECO:0000256" key="9">
    <source>
        <dbReference type="ARBA" id="ARBA00024867"/>
    </source>
</evidence>
<evidence type="ECO:0000256" key="1">
    <source>
        <dbReference type="ARBA" id="ARBA00004496"/>
    </source>
</evidence>
<evidence type="ECO:0000256" key="7">
    <source>
        <dbReference type="ARBA" id="ARBA00023125"/>
    </source>
</evidence>
<feature type="modified residue" description="4-aspartylphosphate" evidence="10">
    <location>
        <position position="60"/>
    </location>
</feature>
<evidence type="ECO:0000256" key="4">
    <source>
        <dbReference type="ARBA" id="ARBA00022553"/>
    </source>
</evidence>
<evidence type="ECO:0000259" key="11">
    <source>
        <dbReference type="PROSITE" id="PS01124"/>
    </source>
</evidence>
<comment type="caution">
    <text evidence="13">The sequence shown here is derived from an EMBL/GenBank/DDBJ whole genome shotgun (WGS) entry which is preliminary data.</text>
</comment>
<dbReference type="SMART" id="SM00448">
    <property type="entry name" value="REC"/>
    <property type="match status" value="1"/>
</dbReference>
<dbReference type="PROSITE" id="PS50110">
    <property type="entry name" value="RESPONSE_REGULATORY"/>
    <property type="match status" value="1"/>
</dbReference>
<dbReference type="GO" id="GO:0000160">
    <property type="term" value="P:phosphorelay signal transduction system"/>
    <property type="evidence" value="ECO:0007669"/>
    <property type="project" value="UniProtKB-KW"/>
</dbReference>
<dbReference type="PANTHER" id="PTHR42713">
    <property type="entry name" value="HISTIDINE KINASE-RELATED"/>
    <property type="match status" value="1"/>
</dbReference>
<dbReference type="Gene3D" id="3.40.50.2300">
    <property type="match status" value="1"/>
</dbReference>
<organism evidence="13 14">
    <name type="scientific">Candidatus Blautia merdavium</name>
    <dbReference type="NCBI Taxonomy" id="2838494"/>
    <lineage>
        <taxon>Bacteria</taxon>
        <taxon>Bacillati</taxon>
        <taxon>Bacillota</taxon>
        <taxon>Clostridia</taxon>
        <taxon>Lachnospirales</taxon>
        <taxon>Lachnospiraceae</taxon>
        <taxon>Blautia</taxon>
    </lineage>
</organism>
<dbReference type="InterPro" id="IPR001789">
    <property type="entry name" value="Sig_transdc_resp-reg_receiver"/>
</dbReference>
<dbReference type="PROSITE" id="PS01124">
    <property type="entry name" value="HTH_ARAC_FAMILY_2"/>
    <property type="match status" value="1"/>
</dbReference>
<keyword evidence="7" id="KW-0238">DNA-binding</keyword>
<reference evidence="13" key="1">
    <citation type="journal article" date="2021" name="PeerJ">
        <title>Extensive microbial diversity within the chicken gut microbiome revealed by metagenomics and culture.</title>
        <authorList>
            <person name="Gilroy R."/>
            <person name="Ravi A."/>
            <person name="Getino M."/>
            <person name="Pursley I."/>
            <person name="Horton D.L."/>
            <person name="Alikhan N.F."/>
            <person name="Baker D."/>
            <person name="Gharbi K."/>
            <person name="Hall N."/>
            <person name="Watson M."/>
            <person name="Adriaenssens E.M."/>
            <person name="Foster-Nyarko E."/>
            <person name="Jarju S."/>
            <person name="Secka A."/>
            <person name="Antonio M."/>
            <person name="Oren A."/>
            <person name="Chaudhuri R.R."/>
            <person name="La Ragione R."/>
            <person name="Hildebrand F."/>
            <person name="Pallen M.J."/>
        </authorList>
    </citation>
    <scope>NUCLEOTIDE SEQUENCE</scope>
    <source>
        <strain evidence="13">ChiBcec2-3848</strain>
    </source>
</reference>
<dbReference type="PANTHER" id="PTHR42713:SF3">
    <property type="entry name" value="TRANSCRIPTIONAL REGULATORY PROTEIN HPTR"/>
    <property type="match status" value="1"/>
</dbReference>
<evidence type="ECO:0000256" key="8">
    <source>
        <dbReference type="ARBA" id="ARBA00023163"/>
    </source>
</evidence>
<dbReference type="SUPFAM" id="SSF46689">
    <property type="entry name" value="Homeodomain-like"/>
    <property type="match status" value="2"/>
</dbReference>
<evidence type="ECO:0000256" key="5">
    <source>
        <dbReference type="ARBA" id="ARBA00023012"/>
    </source>
</evidence>
<name>A0A9D2PJW1_9FIRM</name>
<evidence type="ECO:0000313" key="14">
    <source>
        <dbReference type="Proteomes" id="UP000823886"/>
    </source>
</evidence>
<evidence type="ECO:0000259" key="12">
    <source>
        <dbReference type="PROSITE" id="PS50110"/>
    </source>
</evidence>
<dbReference type="CDD" id="cd17536">
    <property type="entry name" value="REC_YesN-like"/>
    <property type="match status" value="1"/>
</dbReference>
<keyword evidence="6" id="KW-0805">Transcription regulation</keyword>
<dbReference type="Proteomes" id="UP000823886">
    <property type="component" value="Unassembled WGS sequence"/>
</dbReference>
<comment type="function">
    <text evidence="9">May play the central regulatory role in sporulation. It may be an element of the effector pathway responsible for the activation of sporulation genes in response to nutritional stress. Spo0A may act in concert with spo0H (a sigma factor) to control the expression of some genes that are critical to the sporulation process.</text>
</comment>
<keyword evidence="3" id="KW-0963">Cytoplasm</keyword>
<dbReference type="AlphaFoldDB" id="A0A9D2PJW1"/>
<dbReference type="InterPro" id="IPR009057">
    <property type="entry name" value="Homeodomain-like_sf"/>
</dbReference>
<comment type="subcellular location">
    <subcellularLocation>
        <location evidence="1">Cytoplasm</location>
    </subcellularLocation>
</comment>
<keyword evidence="8" id="KW-0804">Transcription</keyword>
<dbReference type="Pfam" id="PF00072">
    <property type="entry name" value="Response_reg"/>
    <property type="match status" value="1"/>
</dbReference>
<dbReference type="SMART" id="SM00342">
    <property type="entry name" value="HTH_ARAC"/>
    <property type="match status" value="1"/>
</dbReference>
<dbReference type="InterPro" id="IPR018060">
    <property type="entry name" value="HTH_AraC"/>
</dbReference>
<keyword evidence="4 10" id="KW-0597">Phosphoprotein</keyword>
<evidence type="ECO:0000256" key="3">
    <source>
        <dbReference type="ARBA" id="ARBA00022490"/>
    </source>
</evidence>
<feature type="domain" description="HTH araC/xylS-type" evidence="11">
    <location>
        <begin position="152"/>
        <end position="251"/>
    </location>
</feature>
<proteinExistence type="predicted"/>
<dbReference type="SUPFAM" id="SSF52172">
    <property type="entry name" value="CheY-like"/>
    <property type="match status" value="1"/>
</dbReference>
<accession>A0A9D2PJW1</accession>
<feature type="domain" description="Response regulatory" evidence="12">
    <location>
        <begin position="8"/>
        <end position="125"/>
    </location>
</feature>
<dbReference type="GO" id="GO:0043565">
    <property type="term" value="F:sequence-specific DNA binding"/>
    <property type="evidence" value="ECO:0007669"/>
    <property type="project" value="InterPro"/>
</dbReference>
<dbReference type="Pfam" id="PF12833">
    <property type="entry name" value="HTH_18"/>
    <property type="match status" value="1"/>
</dbReference>
<dbReference type="GO" id="GO:0005737">
    <property type="term" value="C:cytoplasm"/>
    <property type="evidence" value="ECO:0007669"/>
    <property type="project" value="UniProtKB-SubCell"/>
</dbReference>
<evidence type="ECO:0000256" key="2">
    <source>
        <dbReference type="ARBA" id="ARBA00018672"/>
    </source>
</evidence>
<reference evidence="13" key="2">
    <citation type="submission" date="2021-04" db="EMBL/GenBank/DDBJ databases">
        <authorList>
            <person name="Gilroy R."/>
        </authorList>
    </citation>
    <scope>NUCLEOTIDE SEQUENCE</scope>
    <source>
        <strain evidence="13">ChiBcec2-3848</strain>
    </source>
</reference>
<protein>
    <recommendedName>
        <fullName evidence="2">Stage 0 sporulation protein A homolog</fullName>
    </recommendedName>
</protein>
<dbReference type="InterPro" id="IPR011006">
    <property type="entry name" value="CheY-like_superfamily"/>
</dbReference>
<evidence type="ECO:0000313" key="13">
    <source>
        <dbReference type="EMBL" id="HJC62324.1"/>
    </source>
</evidence>
<dbReference type="GO" id="GO:0003700">
    <property type="term" value="F:DNA-binding transcription factor activity"/>
    <property type="evidence" value="ECO:0007669"/>
    <property type="project" value="InterPro"/>
</dbReference>
<dbReference type="Gene3D" id="1.10.10.60">
    <property type="entry name" value="Homeodomain-like"/>
    <property type="match status" value="2"/>
</dbReference>
<evidence type="ECO:0000256" key="6">
    <source>
        <dbReference type="ARBA" id="ARBA00023015"/>
    </source>
</evidence>
<sequence length="254" mass="29480">MMSTPSYKYLVVEDEYLIRKNLIKKLDSLNLPFTLAGEAANGMDARLLIDKVCPDLVITDIRMPQYDGIELAEYLYKNHPHIKVIICSGYDDFSYAQSAIRFQVRDYLLKPVTIEALSEALHKILISIKAEEEEIDDFCTDPSKLDQKTICALLEQYLQEHYPEEISFSELGKRFGFTPEYLGKIFKKYSGETPSKYLTRLRMNEAKRLLLRNQEMEIQKIGELVGYRDGFYFSRAFKSYTGIQPSEFRNLGTK</sequence>